<proteinExistence type="predicted"/>
<sequence length="139" mass="15367">MATRTFRLATELKCFSDPPGSHVNLAIITSGFEFNRARMLSLSRSISLDPNLRLLLPGGVPSGEAHPIIQRIFPSCAYHSTDSGHYSRSQDLIHFLATYLPTSLSGWISVDSLRLQYSAATLVFYELLQSGCTAECRQT</sequence>
<dbReference type="AlphaFoldDB" id="A0A0B7FP64"/>
<evidence type="ECO:0000313" key="2">
    <source>
        <dbReference type="Proteomes" id="UP000059188"/>
    </source>
</evidence>
<keyword evidence="2" id="KW-1185">Reference proteome</keyword>
<gene>
    <name evidence="1" type="ORF">RSOLAG1IB_08764</name>
</gene>
<dbReference type="Proteomes" id="UP000059188">
    <property type="component" value="Unassembled WGS sequence"/>
</dbReference>
<dbReference type="EMBL" id="LN679132">
    <property type="protein sequence ID" value="CEL58699.1"/>
    <property type="molecule type" value="Genomic_DNA"/>
</dbReference>
<name>A0A0B7FP64_THACB</name>
<protein>
    <submittedName>
        <fullName evidence="1">Uncharacterized protein</fullName>
    </submittedName>
</protein>
<accession>A0A0B7FP64</accession>
<reference evidence="1 2" key="1">
    <citation type="submission" date="2014-11" db="EMBL/GenBank/DDBJ databases">
        <authorList>
            <person name="Wibberg Daniel"/>
        </authorList>
    </citation>
    <scope>NUCLEOTIDE SEQUENCE [LARGE SCALE GENOMIC DNA]</scope>
    <source>
        <strain evidence="1">Rhizoctonia solani AG1-IB 7/3/14</strain>
    </source>
</reference>
<evidence type="ECO:0000313" key="1">
    <source>
        <dbReference type="EMBL" id="CEL58699.1"/>
    </source>
</evidence>
<organism evidence="1 2">
    <name type="scientific">Thanatephorus cucumeris (strain AG1-IB / isolate 7/3/14)</name>
    <name type="common">Lettuce bottom rot fungus</name>
    <name type="synonym">Rhizoctonia solani</name>
    <dbReference type="NCBI Taxonomy" id="1108050"/>
    <lineage>
        <taxon>Eukaryota</taxon>
        <taxon>Fungi</taxon>
        <taxon>Dikarya</taxon>
        <taxon>Basidiomycota</taxon>
        <taxon>Agaricomycotina</taxon>
        <taxon>Agaricomycetes</taxon>
        <taxon>Cantharellales</taxon>
        <taxon>Ceratobasidiaceae</taxon>
        <taxon>Rhizoctonia</taxon>
        <taxon>Rhizoctonia solani AG-1</taxon>
    </lineage>
</organism>